<proteinExistence type="predicted"/>
<dbReference type="InterPro" id="IPR050964">
    <property type="entry name" value="Striated_Muscle_Regulatory"/>
</dbReference>
<feature type="domain" description="Fibronectin type-III" evidence="3">
    <location>
        <begin position="7277"/>
        <end position="7381"/>
    </location>
</feature>
<feature type="domain" description="Fibronectin type-III" evidence="3">
    <location>
        <begin position="7050"/>
        <end position="7149"/>
    </location>
</feature>
<feature type="domain" description="Fibronectin type-III" evidence="3">
    <location>
        <begin position="6681"/>
        <end position="6780"/>
    </location>
</feature>
<dbReference type="SMART" id="SM00060">
    <property type="entry name" value="FN3"/>
    <property type="match status" value="15"/>
</dbReference>
<dbReference type="Pfam" id="PF00041">
    <property type="entry name" value="fn3"/>
    <property type="match status" value="2"/>
</dbReference>
<feature type="domain" description="Fibronectin type-III" evidence="3">
    <location>
        <begin position="2480"/>
        <end position="2578"/>
    </location>
</feature>
<evidence type="ECO:0000256" key="1">
    <source>
        <dbReference type="ARBA" id="ARBA00022737"/>
    </source>
</evidence>
<feature type="domain" description="Fibronectin type-III" evidence="3">
    <location>
        <begin position="2703"/>
        <end position="2808"/>
    </location>
</feature>
<dbReference type="InterPro" id="IPR003961">
    <property type="entry name" value="FN3_dom"/>
</dbReference>
<feature type="domain" description="Fibronectin type-III" evidence="3">
    <location>
        <begin position="7151"/>
        <end position="7258"/>
    </location>
</feature>
<gene>
    <name evidence="4" type="ORF">P3T76_006994</name>
</gene>
<keyword evidence="5" id="KW-1185">Reference proteome</keyword>
<evidence type="ECO:0000313" key="4">
    <source>
        <dbReference type="EMBL" id="KAK1941930.1"/>
    </source>
</evidence>
<keyword evidence="2" id="KW-0732">Signal</keyword>
<reference evidence="4" key="1">
    <citation type="submission" date="2023-08" db="EMBL/GenBank/DDBJ databases">
        <title>Reference Genome Resource for the Citrus Pathogen Phytophthora citrophthora.</title>
        <authorList>
            <person name="Moller H."/>
            <person name="Coetzee B."/>
            <person name="Rose L.J."/>
            <person name="Van Niekerk J.M."/>
        </authorList>
    </citation>
    <scope>NUCLEOTIDE SEQUENCE</scope>
    <source>
        <strain evidence="4">STE-U-9442</strain>
    </source>
</reference>
<feature type="signal peptide" evidence="2">
    <location>
        <begin position="1"/>
        <end position="31"/>
    </location>
</feature>
<dbReference type="InterPro" id="IPR036116">
    <property type="entry name" value="FN3_sf"/>
</dbReference>
<name>A0AAD9LM53_9STRA</name>
<dbReference type="PROSITE" id="PS50853">
    <property type="entry name" value="FN3"/>
    <property type="match status" value="9"/>
</dbReference>
<feature type="chain" id="PRO_5042020010" evidence="2">
    <location>
        <begin position="32"/>
        <end position="7401"/>
    </location>
</feature>
<organism evidence="4 5">
    <name type="scientific">Phytophthora citrophthora</name>
    <dbReference type="NCBI Taxonomy" id="4793"/>
    <lineage>
        <taxon>Eukaryota</taxon>
        <taxon>Sar</taxon>
        <taxon>Stramenopiles</taxon>
        <taxon>Oomycota</taxon>
        <taxon>Peronosporomycetes</taxon>
        <taxon>Peronosporales</taxon>
        <taxon>Peronosporaceae</taxon>
        <taxon>Phytophthora</taxon>
    </lineage>
</organism>
<keyword evidence="1" id="KW-0677">Repeat</keyword>
<dbReference type="Proteomes" id="UP001259832">
    <property type="component" value="Unassembled WGS sequence"/>
</dbReference>
<dbReference type="PANTHER" id="PTHR13817">
    <property type="entry name" value="TITIN"/>
    <property type="match status" value="1"/>
</dbReference>
<dbReference type="SUPFAM" id="SSF49265">
    <property type="entry name" value="Fibronectin type III"/>
    <property type="match status" value="9"/>
</dbReference>
<protein>
    <submittedName>
        <fullName evidence="4">Titin</fullName>
    </submittedName>
</protein>
<feature type="domain" description="Fibronectin type-III" evidence="3">
    <location>
        <begin position="2584"/>
        <end position="2700"/>
    </location>
</feature>
<dbReference type="PANTHER" id="PTHR13817:SF166">
    <property type="entry name" value="NEURONAL IGCAM-RELATED"/>
    <property type="match status" value="1"/>
</dbReference>
<sequence>MGRSTSRRLWTLTVWKTLAAAWTLLVTTVSADFFTPGDVPGPPEKILVSPASDSSIRVQFLPPLNVKPEGVNGAPVLGYKVEVARRVDEVQTFSVAATGPILAGGYKLIFKNDLGTETTSCISWDASEVEFEMALEELPNVDSVGVSRSAYSATKNGYVYTVTFDGAYLVSGAQTNLLKGDTTGCQAVQPPNRMLSFEPARVTAGVSGFYPEVWEIVSTDTSNAQVLGGTFDLSVGFEGEWVYTNPVVRATIAAGSRTATTDKPMLGVVNRGDRVRIHGEVFKVHLTAPFTDKVLPLDSYHVHGVSAVGGVAIEVMDTALGNVQVENGQTAVTTSGDFSGRIGTGDQIRIGSHYVEVGAVVSGTVTLKSGWTGGTALHVTAFARKKTTLRASAEAAEMKRALSSLPGVGSVDVSRVGPTNSNGYRWYITFQSLDNVNLRVDKKIGTSYFIDVYGDTCTNCKITASIVQDDTQATTFREIKGDYAASAVVATQEVGGVIAEVQTISTKASADDISGSFTISFQSVGGAVINFDDTAADVRTKLQSLSTIGRLNVIRTANTDFGATWTITFLSNLGDLRLLSVDDQTLLKGTGVNVVVQEVVKGVDVDFETIIEGLDPGQDYYVRAFARNENGYGTSTTDLQQRGRGALPLLTTVATSPDPPGINGMWPLSGSQMELRLSTPVDHGDPISKYVLEYAVGDTFGTVGTKKLFIYSSIENDITGTFRLQYGDDISTMLSVHTTASSLRSALNSLPSIRPVSVTRGLYVVIDGPGVSFSVANKRVITTALTATQCKMLEKGVRIEVGNKRFTVRVQPVEGATAIDVEPGDGVVGLGNVGVVKIDDSGNQRGPYGYQWTISFDNDVGDIAGLQVTSLLTSVSTGTGLPVTSSGIKVGEAAVPPAHYGYFEINNDENVCDTYVVGAPSAVQVVRLFAPTTVTAGTFQLKLGSETTGCITLGKLGTPSTMKKLLENLNLVSKVTVEEVRAFKVSVLFGSAKSKVTDYSNGILTIVSTDTSVQPNDGLTADQVTILLKDSIIQVSRNPNDFTRHSCEFVIGATPSVGAKQISATAVGSCSAFQNEARALKILDFHDYNVRFWGHYPTGEWPTLQFDPIAFGTGTGTGSCAAWAPSGLKIYGQIHSVKYEGVCSKGQAGIQTILADGSSTIGGTFTLSYLGKVTPPLSFRDTGAAEMRDAIDLITASGTVDVSVSQYGTYGKAWHVTFMQIGDDDQDAIFIQHSRLTGQNALISVYPTVTVFTDAKRDDIRGSFRLTINGETTEPIGYSATHMKVAQELQKLSVVDSVVALGAVSAGDIGVYALELKADATGSSLLNVKLDGSTIDPTKFLAVGDTLKVGSSLSTTIQSLTPDVITMVDSVGSTSTLNADIYVGQITKQTKPLPGFVGTSPLIQVLAVTSGSNMFQLPANHGFGIASPNNVFYIGGATFTVASVSMTDVVTTNEDYQGESVVAGYPEVYIFNNELETTENLLNLVKVNDHLWLPSVSADMNKYLVRAITARSIRVTGNFANSIARTRAYHVSNGRKWNLVFRSFHGSLDTIDAIPEQDWRGTDARIGTRSPKAVAPNVISVGNPATTQTIRLEVANPSIVTSWYTLSFAGETVVQVVAGVTTPKQILWPTLNDGLKEALESLDSVDGVTVVSTMTDTSKTVVHTISFWGTYPMKTLPLLVATPDSSNNLKIYVSGNDAVATTKQTTLILESSQAYASRIFAENSRGISDSVSVFQAQTSVSSVVPTPPTGVALGEFHGPTWLSLNYWAPFYSGGAEVTMYRIEWGSSPNFDSSSADYGVASIQEVSEVQQVTISYRSGAGAGGTFTLSWGGRVTSALPFDCAETVMIDALAIITETSSIAVDPVKVYRTQNQASSVFTWKITFLHNHGDLALLVADGRQLTGNFPQIHVVELVQGFSDLAVGDFTHEVQDVYTDAVKPVGGTFTLKFNGITTGPINFDASALELQTALQATSTSYSIKVSKAVRNAAINTAIWSVTFAYLRGEEMVGAGNIFTMTAISQLTGTNAVVRVASKVTGSDPFHFTLTDLRPGVNYYAHVMAYNADGFGSANSPLASAVTCSQPSAPQSVTASVVDGTTLAVNWGASEANGALCSVDKYRVEWYRDEGVQEQQTITTSAGQGLPEIQRLVNFADSKTLSGYFKLSFAGEVTENIRWDAAPIGAHSVKERLERLSTVGTVDVSSSSSKRVIPGLVVTSTGTTVTPLTVASLTAANLAQNDVIWIAGNKRTIMATPGATITIDSALEVTIPVPVFKSAYGYEWKITFLAGHVGPQKLIQVSPSDSWAGNNAGIVVNSIQKGLQPISGTFRVAFSSGGLSDSSPPLPHNISAIGLQTALEALVTIGGVKVSRSVNGYGFNWVVTFLSEFKNEISLLIVDGTELQGPGVKILAAQTREGVQPSFYCERDGTAGEAVEIGLPGQLNYVINGLRTGQKYAVRVRAHNSEGFGYAGTISPTFQIPRTTASAPQAVQLMALSSKLLKLVWRSPISDGGTTITSYQVQWDTSVDFTNPTKGDLPIAPTDAAPFYFNIPVPTMAKYYVRVVAMNERGLGAYGVPSPSNTMPLDRTPGRPEDAIATVLSSYAILVKWKPSSTEKVYYGGDGGLLITQYMVEWDKSPGFDSPPAFGLVDGTKRSYIIGGDDALTGVRSDILTAGTTYNIRVTAFNARGAGAPRPTTPSAVMVTNQPPSAPQKLDLSVVAANSVKAEWSNPLYDGGERLTSYQVEWDDQEDFASGQSSSATIPIIREMQSITLQSDVVNEEQFVDVTVKVTNEEQVVRTTFTGVDEVQTITTTNADVVDEIHKVVITATDRNEVQELRLDGDDIDEIQAVRTSVPDVLEVQTLKVGVARTNEVQTIVLTIPGAFANPSSIGGEFYLSFDSSICTHCVKKMYQRTAINLIGSLQDSTAARAALTVQTALIALANIDLVVVTRTQNSAGPTLSYTYVIEFTGLEVGGNVPELGIDAALTVTTGSGTTSVAGIPTKAQKVDGTEVAYASSATFTVTYTCESYSDPNAITTFSTACTPSPSDRFCAGCVTDFDGTTFTISQDLTSAASYVKTGAKLIAGVCSFEADVVTFTTGVSTTITVAADDVGLYCSKFSGKTLNLYKTPTTSTVIPLKTTETTITSSGVVEGFLTAAIDSVTVTRAELVDNTFVGSVYTLTIRKRSGTIPLLRCTAAAPATCTPARAVTGSMIKGTFQIGLVSEADAILAPTQLQYTTDIPWDASEADMKSILEGVTQNFKKVFGTVTVKRTVFSTGDKWSGGFTWQITFTSRGWDIPMMATRTVISSTTTLTTPTNGVPIAMVEDATHTLTPFANSRDGNLVKGTMMLKFREEAATIPCTIGTQTTLDTLDTSVRDTALETFFKDYLKIPTSTIMRSPATQARGFTWTITFLDPSTSGDVGPLQIVSSQITGKNAQLGVYEMTKGNQLGGKFQLSFNGETTAPIAFNAEASDMQTELNKLGTVKPSSVVVSRGDPTSPEVLGYTWYVTFTSSVWHDPTDDHSNGITGNWKSSTPASWDDVWESGYSKAWGRQVGSTFLLKCIPDGLTTTANDGSQKCDPAVSTPGVGPIRGSFTVSIDSTGAAYAHMAVNSNVASVAIPHNAWATKEQSGFSGNSVEEILEKMANVGDVSVTRSDVVLKTGGYTWTVTFLRDASDATHPCEQLEELRGSFLCNAPGDVPPMTVNSLLTGVVYVSPVKNGAILRGDFTNFRVKGDAGTDVRYQVTANCGNPLGSSCTVAAFTMVTGADTMSKFLLPGDRFTVGTFTCIFEVADVTATLVNIKSTSNVCPDMTSGNAGAANNLGISLRLPWNAEENLVERQLEAAATNTGRQVNVRRSVHGKYGEMSWLIRFISNPTYTPPGAGDLPDISTTFVPESGSSNYDVTVTQVTPGSKGLSGSFLLDFRSSSFGPREIFFNEDPYLLQRKLNEMDTIGQVTVKRFKYPSSTTGCNDEKCSGGWEDKAVQNSGTRGGYRWRIRFMQATGDYKGYTFPPGSGDVASLSVTRFSLQGTGVSVDVSTNVTGSSPITGTFSFNMSERQTPSLAYFSSAEDMELGIEAMDLFGAMDVTQGYLLTQKIPGATATVAQDGSAATITGVDDIRQFIAPTDIIRFGSTSIDNLAGTNGDTPFTGVVGTSRVSVTARSPVVTSSAVSSTKMLYPGMQLRIDGLVYKVQRTGHEVQTITATKPSGIWSKTYVAGVFRLSITRNGIAATPTTCLGFNEDPSVVQSAISGLMGVTVASNDVLVSRVGPVTVVTGASARIGYVYSIYFMGDTVAGDVATLKVSTSAPCSGIGDATVIPAVVTHGGKIPHQKLMLATDYGQVEDTSGFFKLELNSQTSACIKWGAPATDVEAELEKTPLSAGNVIVARSGNGTSQTEIQRIKMTANTYVTPVNPLFKVQFTLNGQTSATDCLMYGISAVGLQTALNGLASFGSVGSANHINVTRNGDGEAGWGYGYEYLIHFTGPISGGISRVLGNVPQLVIGNIGSGACMSGAQAGVYPALSVETIREGFPGFTYDIFFTDYKTAPTVGLMSLKTNDNGDNVCSTGWKHTGGSVRNAYVEMVELGGSSEIQVLSIFNKGATGAYKITFKSDTTSCLRFTATSKEVADALKAFTLSIDDVLVSQDTNILDFPTGYIYRITFIGELVTGNLPLIGVIQMDDTSCTNTVATTNIAVGIGVNGGTSTANFALTSAYDGENPNSLHTAYSVSQQFSVADEQFHIQQLVVSNQANNFVAGDTYTLKVITTSTVAIPWDASEAVLQLAITNAAKTALLPIVVGDNDIIVSRRTNADLAPHGFVYTIYFNGASVTGDMAALTVDTATGANIVVGNIAITTVRQGVIGATTLTENSIPLALPGDSRTSSPFLSGVLQQKLEVYKVNGFLWTMKFKSSIGNVPKLGKQTKSLTGGTMTILDDFVPGSASNVYVIPNLLPGINYHVHVAAWTDLGIGSFTPSSSIIPSSAASGVQNLAAGYALYEREVHEIRLAASHIVEIQEITTDAARVPEVQTLRTSQPGKIAFRVPTVQTVKIWSTAKINSGTFTLLFQKEVATSSTPGVFTTVGTPTGSINWNDDAATVKTALTAVNLLGTNDIVVTRDGDASVDFQFGYIFQITFIGNDFAGETNKIVCNKNFAATGGAATFCDVSMNTNIAMGTDTCVQQVIVATAKPLRVGSYKLHFNYLGADKVSDCIPFDASADTMETILERMPNIDNIFVTRDTYIDSLKNGFIYRIFFHGNGVYGDTPKLVWLSTDIGCTAFQTLENNVLTAVATLVDVKRIDRGGFDLSNTFVDSATDTAKELAEDLNQLPVFGKVLVSQSIKDGQGGYIWTVAFEDSQGNLPQFICAVDSATFTAASLGCETDTLTDGNVLSGSFLIESSSPIPFNADAVTLKTALEAMTLVQGTVQVKQSDPSPQFGYTWTITFMDFNGDVPMLKVSNLLVGTGSTISVREVRKGNSLGGTFTLTYASSVTASINWNAAAMAAVRPDGSSLQEKLEALDVVGRVNVLRTGPDEEGGYAWIVTFLDNILNSGDLPLLKGDATALTGQGAVVFIKELTKGSNAVGDQLWLSFDPPATDNGSPITRYQVRWDTSDKFNANPADVFISDADILYRTQRITTSAMSLAWSSNMITPVDEVQKLTIKNNPGTFTLSFRGLTTGPLTTGAVGAVVGVSTKVDLETALEALASVGSVDISSSDTVLTVGAEFLVTFRAQLGDLPLMSPDTANFVSVTEHQAGTTNFRKEVVVFKCTATSGTVRFTYKGKNADVNYNAALADVETSLATNFDLEPDSISVSSSPPQTTLCPGSSADISVRFDRVYGDISLTVGPSTVITPNTAASIDGVYNDDPALTMSGTFQVGYQGLYTRPLNAESSADQLRYALEDLDTIQTVGVSRDRSYRPLPGKVDVTQGEIFATCSAGETCNFYSAGYGLPGYVIRIGGDWYTVRTDTSSPGLHSSRLYLGDLSGREVGYLGSTDTAVTVYEWTKGYEWTVDMLSVSSPLGYLRSKVPRLYPDDSQVQIFGQNCDKCYYLPNQTTKQLTMGLGYYIEVYAYNKNEKGAVPVKGAVPATPSQVPAAPSNVNLQVVSGKEIEVFFSPPPLGTSNVSPNFNNDISSYIVQWDVIPTYKHGRQICASCATQLNTNTLSVSTSLMNLLDRYSKFTIGDDPCVLTVDVGQTATTVNVVTAHGCANFNGQTYPLYYYTYPPQVLSGSAIQGSPPFHYVISNLVAGKTYYMRVAAVNSVPVQKIALSGEPPDNRMWSYRLSATTANRVPDAPLSVYLNPFSATTLELQIQPSTRDGFGTGGTQISGFWIDVDIVSSFDSATKRTPAEIPKNGGLIQELYSGGPRTYYITGLTAGTRYYAQVKTMNSIGNSRATIAPSPQTPTQHPNSPVNVKANTLTVSSKLITSATVTWQKPADTGGLPLTGYKVEWWRSVSRLEIQTIELKWVTQPTAAPFTLSFGGLTTPSLPMDISADNLRYQLMSLAATGNIPMGHVEVSRVAINIVQGYQWSITFANADKNSGNQPLLQFVLGAVLPVTIPPLVVTGRAFEVQSGVAVPVSNSYPGKQEVQVLVTYDTSVVGGYFRLSYKGSAWTNYLSATVSSGDLKLALEALPTIGVVTVNLETMLLNNAAWSNGRVWTITFESNVGNLASLNVDSARITPSTAFIGIKDGDNAVGPSGLLCLPDGSIGCPGSWPIAIANLKQQAAPTKTIAQLARPGETAVDYGYFEMLDASTTTYSIPNLTPGNSYLVTVAAKNAQGLGPRTQSSPMLVTPPVQVPGPPVNVSVDVNPGVATQLVARWVAPASDGGSPIQMYRVEYDASSLFTARGQQDWWCPTAPTPAIWQVQTTISPGTDPIGSGYFKLQLTRKNIVKVSDPIPWNAVAEASDEASSVTTSSSGVFCTSALGSCTASQMQTSGSMQSKLRQFSQLSSDVEVTRSAMTAGGEFTWTITFHDGGDDFSLTPTGVNLACAAGTGCTGTYNVPTPRKSRAGVMPSSCTGSQVIPATTTLNKGQLYYVRVLAYNQIGFGDPQLAAAPQKPMVAPGPPTGVTLAVLTVSELVVLFNPPDDNGGDTVTGYEVQWATSAAFTSPTSTLVPLSSGMSSPYKRIISSLVKGTRYYVRVRARNSQNFGTFQVSSPTSQQPYTTPSSPTLVMLGITSSTMLTVGWTPPTDDGGDVVSGYVVQWDVAATFDSLATGSTTAVINDATQRSYTITLLTPGTLYYVRVYAKNSGGTGIPQTSTPASMIPVTTRPGKPNSLAVAATATTGQLQVVWQPPRVPAHGISCAGTIQSPQSCPALGGLDMVFGGVSLESYLVQYADSSDFSLAKEVSVTTTSAIITGLESGKTYYVRVLAVNSQGLNSDFCMRTNAQSLLCPDHLVLEDGSVVTGDFVSGVPK</sequence>
<dbReference type="Gene3D" id="2.60.40.10">
    <property type="entry name" value="Immunoglobulins"/>
    <property type="match status" value="12"/>
</dbReference>
<feature type="domain" description="Fibronectin type-III" evidence="3">
    <location>
        <begin position="6785"/>
        <end position="6894"/>
    </location>
</feature>
<evidence type="ECO:0000256" key="2">
    <source>
        <dbReference type="SAM" id="SignalP"/>
    </source>
</evidence>
<comment type="caution">
    <text evidence="4">The sequence shown here is derived from an EMBL/GenBank/DDBJ whole genome shotgun (WGS) entry which is preliminary data.</text>
</comment>
<dbReference type="CDD" id="cd00063">
    <property type="entry name" value="FN3"/>
    <property type="match status" value="8"/>
</dbReference>
<feature type="domain" description="Fibronectin type-III" evidence="3">
    <location>
        <begin position="6278"/>
        <end position="6392"/>
    </location>
</feature>
<dbReference type="EMBL" id="JASMQC010000011">
    <property type="protein sequence ID" value="KAK1941930.1"/>
    <property type="molecule type" value="Genomic_DNA"/>
</dbReference>
<evidence type="ECO:0000313" key="5">
    <source>
        <dbReference type="Proteomes" id="UP001259832"/>
    </source>
</evidence>
<evidence type="ECO:0000259" key="3">
    <source>
        <dbReference type="PROSITE" id="PS50853"/>
    </source>
</evidence>
<dbReference type="InterPro" id="IPR013783">
    <property type="entry name" value="Ig-like_fold"/>
</dbReference>
<accession>A0AAD9LM53</accession>